<dbReference type="SUPFAM" id="SSF48208">
    <property type="entry name" value="Six-hairpin glycosidases"/>
    <property type="match status" value="1"/>
</dbReference>
<dbReference type="InterPro" id="IPR008928">
    <property type="entry name" value="6-hairpin_glycosidase_sf"/>
</dbReference>
<evidence type="ECO:0000259" key="3">
    <source>
        <dbReference type="Pfam" id="PF14498"/>
    </source>
</evidence>
<feature type="compositionally biased region" description="Basic and acidic residues" evidence="1">
    <location>
        <begin position="446"/>
        <end position="456"/>
    </location>
</feature>
<feature type="region of interest" description="Disordered" evidence="1">
    <location>
        <begin position="1287"/>
        <end position="1346"/>
    </location>
</feature>
<feature type="compositionally biased region" description="Low complexity" evidence="1">
    <location>
        <begin position="1310"/>
        <end position="1330"/>
    </location>
</feature>
<evidence type="ECO:0000256" key="1">
    <source>
        <dbReference type="SAM" id="MobiDB-lite"/>
    </source>
</evidence>
<dbReference type="Pfam" id="PF21307">
    <property type="entry name" value="Glyco_hydro_95_C"/>
    <property type="match status" value="1"/>
</dbReference>
<dbReference type="InterPro" id="IPR054363">
    <property type="entry name" value="GH95_cat"/>
</dbReference>
<dbReference type="InterPro" id="IPR027414">
    <property type="entry name" value="GH95_N_dom"/>
</dbReference>
<dbReference type="PANTHER" id="PTHR31084">
    <property type="entry name" value="ALPHA-L-FUCOSIDASE 2"/>
    <property type="match status" value="1"/>
</dbReference>
<feature type="region of interest" description="Disordered" evidence="1">
    <location>
        <begin position="432"/>
        <end position="456"/>
    </location>
</feature>
<feature type="domain" description="Glycosyl hydrolase family 95 N-terminal" evidence="3">
    <location>
        <begin position="96"/>
        <end position="386"/>
    </location>
</feature>
<dbReference type="Pfam" id="PF22124">
    <property type="entry name" value="Glyco_hydro_95_cat"/>
    <property type="match status" value="2"/>
</dbReference>
<feature type="chain" id="PRO_5018156601" evidence="2">
    <location>
        <begin position="31"/>
        <end position="1385"/>
    </location>
</feature>
<dbReference type="GO" id="GO:0004560">
    <property type="term" value="F:alpha-L-fucosidase activity"/>
    <property type="evidence" value="ECO:0007669"/>
    <property type="project" value="TreeGrafter"/>
</dbReference>
<dbReference type="Gene3D" id="1.50.10.10">
    <property type="match status" value="1"/>
</dbReference>
<feature type="domain" description="Alpha fucosidase A-like C-terminal" evidence="4">
    <location>
        <begin position="921"/>
        <end position="1019"/>
    </location>
</feature>
<organism evidence="6 7">
    <name type="scientific">Monoglobus pectinilyticus</name>
    <dbReference type="NCBI Taxonomy" id="1981510"/>
    <lineage>
        <taxon>Bacteria</taxon>
        <taxon>Bacillati</taxon>
        <taxon>Bacillota</taxon>
        <taxon>Clostridia</taxon>
        <taxon>Monoglobales</taxon>
        <taxon>Monoglobaceae</taxon>
        <taxon>Monoglobus</taxon>
    </lineage>
</organism>
<dbReference type="PANTHER" id="PTHR31084:SF0">
    <property type="entry name" value="ALPHA-L-FUCOSIDASE 2"/>
    <property type="match status" value="1"/>
</dbReference>
<gene>
    <name evidence="6" type="ORF">B9O19_02014</name>
</gene>
<feature type="signal peptide" evidence="2">
    <location>
        <begin position="1"/>
        <end position="30"/>
    </location>
</feature>
<dbReference type="EMBL" id="CP020991">
    <property type="protein sequence ID" value="AUO20158.1"/>
    <property type="molecule type" value="Genomic_DNA"/>
</dbReference>
<feature type="compositionally biased region" description="Polar residues" evidence="1">
    <location>
        <begin position="1333"/>
        <end position="1346"/>
    </location>
</feature>
<accession>A0A2K9P5W9</accession>
<name>A0A2K9P5W9_9FIRM</name>
<keyword evidence="2" id="KW-0732">Signal</keyword>
<feature type="domain" description="Glycosyl hydrolase family 95 catalytic" evidence="5">
    <location>
        <begin position="812"/>
        <end position="919"/>
    </location>
</feature>
<dbReference type="GeneID" id="98063390"/>
<feature type="compositionally biased region" description="Polar residues" evidence="1">
    <location>
        <begin position="432"/>
        <end position="445"/>
    </location>
</feature>
<dbReference type="Pfam" id="PF14498">
    <property type="entry name" value="Glyco_hyd_65N_2"/>
    <property type="match status" value="1"/>
</dbReference>
<dbReference type="GO" id="GO:0005975">
    <property type="term" value="P:carbohydrate metabolic process"/>
    <property type="evidence" value="ECO:0007669"/>
    <property type="project" value="InterPro"/>
</dbReference>
<dbReference type="Proteomes" id="UP000235589">
    <property type="component" value="Chromosome"/>
</dbReference>
<evidence type="ECO:0000313" key="7">
    <source>
        <dbReference type="Proteomes" id="UP000235589"/>
    </source>
</evidence>
<evidence type="ECO:0000259" key="5">
    <source>
        <dbReference type="Pfam" id="PF22124"/>
    </source>
</evidence>
<protein>
    <submittedName>
        <fullName evidence="6">Alpha-L-fucosidase family 95</fullName>
    </submittedName>
</protein>
<dbReference type="RefSeq" id="WP_102366295.1">
    <property type="nucleotide sequence ID" value="NZ_CP020991.1"/>
</dbReference>
<evidence type="ECO:0000259" key="4">
    <source>
        <dbReference type="Pfam" id="PF21307"/>
    </source>
</evidence>
<dbReference type="InterPro" id="IPR012341">
    <property type="entry name" value="6hp_glycosidase-like_sf"/>
</dbReference>
<proteinExistence type="predicted"/>
<dbReference type="Gene3D" id="2.70.98.50">
    <property type="entry name" value="putative glycoside hydrolase family protein from bacillus halodurans"/>
    <property type="match status" value="1"/>
</dbReference>
<dbReference type="OrthoDB" id="9802600at2"/>
<keyword evidence="7" id="KW-1185">Reference proteome</keyword>
<feature type="domain" description="Glycosyl hydrolase family 95 catalytic" evidence="5">
    <location>
        <begin position="410"/>
        <end position="726"/>
    </location>
</feature>
<reference evidence="6 7" key="1">
    <citation type="submission" date="2017-04" db="EMBL/GenBank/DDBJ databases">
        <title>Monoglobus pectinilyticus 14 draft genome.</title>
        <authorList>
            <person name="Kim C."/>
            <person name="Rosendale D.I."/>
            <person name="Kelly W.J."/>
            <person name="Tannock G.W."/>
            <person name="Patchett M.L."/>
            <person name="Jordens J.Z."/>
        </authorList>
    </citation>
    <scope>NUCLEOTIDE SEQUENCE [LARGE SCALE GENOMIC DNA]</scope>
    <source>
        <strain evidence="6 7">14</strain>
    </source>
</reference>
<evidence type="ECO:0000256" key="2">
    <source>
        <dbReference type="SAM" id="SignalP"/>
    </source>
</evidence>
<evidence type="ECO:0000313" key="6">
    <source>
        <dbReference type="EMBL" id="AUO20158.1"/>
    </source>
</evidence>
<dbReference type="KEGG" id="mpec:B9O19_02014"/>
<dbReference type="InterPro" id="IPR049053">
    <property type="entry name" value="AFCA-like_C"/>
</dbReference>
<feature type="compositionally biased region" description="Pro residues" evidence="1">
    <location>
        <begin position="1293"/>
        <end position="1305"/>
    </location>
</feature>
<sequence length="1385" mass="152983">MMKKQFKRLASLAAAVTVFAGMFTGITVNAKSETVSTAETSNLFDSENVMWTDQKIIDGFWEMDPDVSNKTKTDIQNPYGNIGDMYDAHAYYEFLWTHGYPIGNGRMAAMVMGAIDKEVIQINEDTIWNGSPYVGEDGKSTAGSVKDTWKYYRGAKADGTPAAFGEEGDQVLTGDEEFRQKFPAFAHKTITNMALNIDNSDTQEAVSNRLDLANLTNDNFLGNPIKQRAYSEFVELFLDFNQESGKASNYTKRLDMSNAVATVEYDYEGTHYTRESFASYPDQAIVTKVKSEGGILDFSAQLHTWLKGGQQFEKISDNEIKIIARPANLSESNGLGNMSKIVGEARMYIDAGNGAKLSVSDDCSTINISGGNEAVIYIVSASNYVDYLTLDDSKPARDCDKYISKIKNKSYEEIKEAHIADYKELYERSELTLGNNDGTDESGTPTEKRVRKDVKGKSGYEIGAGNKLEAKTPVDSTYNDGDNKLVTMMFNYGKYLMISGSRPGDTENDIPISQPLNLTGKWNGTNNPSWAGKYTININTEMNYWPSQPLNLSECVFPLTEMLQQLAENGSITADYQYGIKNHRNDDKYIPGDPWVMHNNTDLWRGTQFVDNSDVLWPMGGAWLMDCVWKYYQYNLDEQYLAELFPIMRGLADFYTQFLVVDPKTGYLITAASSSPEQGSVQPGSAIDTQLIRNLYDMVLKSAQILGKETEEAELIAKIKEQMPENGYFSYEQGKLAPDIIETDKSHSGYGLIREWARGDVKFDFSTADSSNKLWTYTYPFVTGNAAEDTAKESRAKYKSGMYRKHTAANGSECGHRHTSHLWELFPGTHINAYSTDKHEQEIYKAFRQSVLARGAGSGQGWGVAWRVALSARAHDPATADTRIEQLIRTRVSPNLFDQHPNFQIDGNYGLTAGITEMLVQKQGDSVEFLPAISDKWQSGSFSGFKIIGNIEAGADWKEGSLTKATLKAANSGILKARNSSLDKNAVVVDSKYNKVPFTTEEDGTVIAFDAAAGETYSIYPADYVQTTGESTWEKYGAEISSNSSWAIKNKSGSAPKYYSDNLYIGNLANDNSYIGFAVKDCDVQNLKTLGVKIALYSSMIDNSEVSVRVGSSSGTEIAHKVFDTATGGNKSFAWIDIPLNEDVDRSLLEGKKTLCFLFKTDLKNDGTNNKYIANVEGVSGTVLVETGEKQYINLKHNGDDYYTTLLLNGTYTATISNDAPDGTLIIAKYRGDELIDTVTQEINSENRSAEMNISDVESGITMKVMYWDSTDGMQPLSMMRILETSGTSVPDVPTPEPTDPPAPTKDPEPSVTPIVTVTPSPTATPALPEVTTEPTSTPAQESGTVFTVDKSGETDISKNQYKTIREALASAAEKSLPKECLIMR</sequence>